<organism evidence="1 2">
    <name type="scientific">Yarrowia lipolytica</name>
    <name type="common">Candida lipolytica</name>
    <dbReference type="NCBI Taxonomy" id="4952"/>
    <lineage>
        <taxon>Eukaryota</taxon>
        <taxon>Fungi</taxon>
        <taxon>Dikarya</taxon>
        <taxon>Ascomycota</taxon>
        <taxon>Saccharomycotina</taxon>
        <taxon>Dipodascomycetes</taxon>
        <taxon>Dipodascales</taxon>
        <taxon>Dipodascales incertae sedis</taxon>
        <taxon>Yarrowia</taxon>
    </lineage>
</organism>
<name>A0A1D8N4N7_YARLL</name>
<gene>
    <name evidence="1" type="ORF">YALI1_A13330g</name>
</gene>
<accession>A0A1D8N4N7</accession>
<sequence>MNWIPSSDLSQLVVHYSTTCQIPFLFLAHRPGHIHNSCNFGRSLTLQSPQLFQKQKSLLPPLIDFPIVSPLSLSSPVSHIHF</sequence>
<dbReference type="Proteomes" id="UP000182444">
    <property type="component" value="Chromosome 1A"/>
</dbReference>
<proteinExistence type="predicted"/>
<protein>
    <submittedName>
        <fullName evidence="1">Uncharacterized protein</fullName>
    </submittedName>
</protein>
<reference evidence="1 2" key="1">
    <citation type="journal article" date="2016" name="PLoS ONE">
        <title>Sequence Assembly of Yarrowia lipolytica Strain W29/CLIB89 Shows Transposable Element Diversity.</title>
        <authorList>
            <person name="Magnan C."/>
            <person name="Yu J."/>
            <person name="Chang I."/>
            <person name="Jahn E."/>
            <person name="Kanomata Y."/>
            <person name="Wu J."/>
            <person name="Zeller M."/>
            <person name="Oakes M."/>
            <person name="Baldi P."/>
            <person name="Sandmeyer S."/>
        </authorList>
    </citation>
    <scope>NUCLEOTIDE SEQUENCE [LARGE SCALE GENOMIC DNA]</scope>
    <source>
        <strain evidence="2">CLIB89(W29)</strain>
    </source>
</reference>
<dbReference type="RefSeq" id="XP_068137864.1">
    <property type="nucleotide sequence ID" value="XM_068281763.1"/>
</dbReference>
<dbReference type="GeneID" id="94582420"/>
<evidence type="ECO:0000313" key="2">
    <source>
        <dbReference type="Proteomes" id="UP000182444"/>
    </source>
</evidence>
<dbReference type="AlphaFoldDB" id="A0A1D8N4N7"/>
<evidence type="ECO:0000313" key="1">
    <source>
        <dbReference type="EMBL" id="AOW00593.1"/>
    </source>
</evidence>
<dbReference type="VEuPathDB" id="FungiDB:YALI1_A13330g"/>
<dbReference type="EMBL" id="CP017553">
    <property type="protein sequence ID" value="AOW00593.1"/>
    <property type="molecule type" value="Genomic_DNA"/>
</dbReference>